<proteinExistence type="predicted"/>
<dbReference type="AlphaFoldDB" id="A0AAP0JAX2"/>
<accession>A0AAP0JAX2</accession>
<evidence type="ECO:0000313" key="3">
    <source>
        <dbReference type="Proteomes" id="UP001417504"/>
    </source>
</evidence>
<protein>
    <submittedName>
        <fullName evidence="2">Uncharacterized protein</fullName>
    </submittedName>
</protein>
<feature type="region of interest" description="Disordered" evidence="1">
    <location>
        <begin position="64"/>
        <end position="86"/>
    </location>
</feature>
<dbReference type="EMBL" id="JBBNAE010000004">
    <property type="protein sequence ID" value="KAK9129795.1"/>
    <property type="molecule type" value="Genomic_DNA"/>
</dbReference>
<sequence>MSAGSTTTRARRLSQTTYDLVTDEFDLDLGDHSQVSGAHLEARVGSYRDKYRVIGVRLRSGRARPNRFRRTRADPPGSGPGSNEKPQSMLAAKFFETFHHIQAIYQVGYPLGLGQCPVGPFQLASDLDKIRCCNRTRKAVATESLDQFVADLILSTTSEEQLKIYMEVGIAVQRLITT</sequence>
<dbReference type="Proteomes" id="UP001417504">
    <property type="component" value="Unassembled WGS sequence"/>
</dbReference>
<gene>
    <name evidence="2" type="ORF">Sjap_010282</name>
</gene>
<organism evidence="2 3">
    <name type="scientific">Stephania japonica</name>
    <dbReference type="NCBI Taxonomy" id="461633"/>
    <lineage>
        <taxon>Eukaryota</taxon>
        <taxon>Viridiplantae</taxon>
        <taxon>Streptophyta</taxon>
        <taxon>Embryophyta</taxon>
        <taxon>Tracheophyta</taxon>
        <taxon>Spermatophyta</taxon>
        <taxon>Magnoliopsida</taxon>
        <taxon>Ranunculales</taxon>
        <taxon>Menispermaceae</taxon>
        <taxon>Menispermoideae</taxon>
        <taxon>Cissampelideae</taxon>
        <taxon>Stephania</taxon>
    </lineage>
</organism>
<evidence type="ECO:0000256" key="1">
    <source>
        <dbReference type="SAM" id="MobiDB-lite"/>
    </source>
</evidence>
<keyword evidence="3" id="KW-1185">Reference proteome</keyword>
<evidence type="ECO:0000313" key="2">
    <source>
        <dbReference type="EMBL" id="KAK9129795.1"/>
    </source>
</evidence>
<comment type="caution">
    <text evidence="2">The sequence shown here is derived from an EMBL/GenBank/DDBJ whole genome shotgun (WGS) entry which is preliminary data.</text>
</comment>
<name>A0AAP0JAX2_9MAGN</name>
<reference evidence="2 3" key="1">
    <citation type="submission" date="2024-01" db="EMBL/GenBank/DDBJ databases">
        <title>Genome assemblies of Stephania.</title>
        <authorList>
            <person name="Yang L."/>
        </authorList>
    </citation>
    <scope>NUCLEOTIDE SEQUENCE [LARGE SCALE GENOMIC DNA]</scope>
    <source>
        <strain evidence="2">QJT</strain>
        <tissue evidence="2">Leaf</tissue>
    </source>
</reference>